<protein>
    <submittedName>
        <fullName evidence="1">Uncharacterized protein</fullName>
    </submittedName>
</protein>
<dbReference type="Proteomes" id="UP001239111">
    <property type="component" value="Chromosome 2"/>
</dbReference>
<dbReference type="EMBL" id="CM056742">
    <property type="protein sequence ID" value="KAJ8675260.1"/>
    <property type="molecule type" value="Genomic_DNA"/>
</dbReference>
<gene>
    <name evidence="1" type="ORF">QAD02_011046</name>
</gene>
<name>A0ACC2NVP3_9HYME</name>
<sequence length="376" mass="43129">MSRRITLGKLDQPRRRWTWDIDIDEMCKQCKEVGDSVDSPKFIFGTSDGKNLEWLLRVYPMGNKEMDGPIAQLVSLHDEIIWLRFRLAITTTFITGEPFFTCDYNSGPKGDLFGHFGCEIGTELSDDYSVYWWDPDQRSGQMLNIDFNLDGIKYEIMWHNFVMVNDDSDIEGLETEESGNICESNVDQNRRTCNDVCASNEEDCLLKFIQDKKFGDVSIEVDGKIFRAHRVLLRSQSEAFAKIFGDREDDKAEKTISIDDVDHKLFTEILRFIYYKEVKGIQECAKDLLAAASKYSMEPLRKICVEEVSKSVTCENAIEYLQMIDQSELGELKKVVVEFVASNLKEISKSSTFASLKNVKSDLMFELIQALGNKSQ</sequence>
<keyword evidence="2" id="KW-1185">Reference proteome</keyword>
<comment type="caution">
    <text evidence="1">The sequence shown here is derived from an EMBL/GenBank/DDBJ whole genome shotgun (WGS) entry which is preliminary data.</text>
</comment>
<reference evidence="1" key="1">
    <citation type="submission" date="2023-04" db="EMBL/GenBank/DDBJ databases">
        <title>A chromosome-level genome assembly of the parasitoid wasp Eretmocerus hayati.</title>
        <authorList>
            <person name="Zhong Y."/>
            <person name="Liu S."/>
            <person name="Liu Y."/>
        </authorList>
    </citation>
    <scope>NUCLEOTIDE SEQUENCE</scope>
    <source>
        <strain evidence="1">ZJU_SS_LIU_2023</strain>
    </source>
</reference>
<evidence type="ECO:0000313" key="1">
    <source>
        <dbReference type="EMBL" id="KAJ8675260.1"/>
    </source>
</evidence>
<accession>A0ACC2NVP3</accession>
<organism evidence="1 2">
    <name type="scientific">Eretmocerus hayati</name>
    <dbReference type="NCBI Taxonomy" id="131215"/>
    <lineage>
        <taxon>Eukaryota</taxon>
        <taxon>Metazoa</taxon>
        <taxon>Ecdysozoa</taxon>
        <taxon>Arthropoda</taxon>
        <taxon>Hexapoda</taxon>
        <taxon>Insecta</taxon>
        <taxon>Pterygota</taxon>
        <taxon>Neoptera</taxon>
        <taxon>Endopterygota</taxon>
        <taxon>Hymenoptera</taxon>
        <taxon>Apocrita</taxon>
        <taxon>Proctotrupomorpha</taxon>
        <taxon>Chalcidoidea</taxon>
        <taxon>Aphelinidae</taxon>
        <taxon>Aphelininae</taxon>
        <taxon>Eretmocerus</taxon>
    </lineage>
</organism>
<evidence type="ECO:0000313" key="2">
    <source>
        <dbReference type="Proteomes" id="UP001239111"/>
    </source>
</evidence>
<proteinExistence type="predicted"/>